<sequence>MFPPLQQQQVNVAVDLRSTSTPFTPPRLGTKAALVPISLPLSCDAAIPRLWEIRARVDDMKASAEAVVSYGLVWWAWRLLPSSWARSLLRRLHNRCSLQYSSLPGPTTSLLLGGYTVKHIYNVSPPRTPTPVSVTVLTYADQVHVAVAARRSLPAAQAITTSILAEFENQCSQMAELLANRRIPGEQRRGLVFTLGELSHGQTLADLQEKLRRVQAELQQVTQQYEVNYQHHQQVQERQQDMEGTSRGDLGDDLDFECTSCEVALLNRSRSSSSSLNTSSQGRARRHSPSTIHQRQEELASRVQHLKKEFTDLLTEIRRRKSITDGRGGVGISIQTEFEEEDGEVRKPRKRALSATSTWSSSSSSGLNEVSSCMARPLTTPTQAALPSTPPHPVSTHRPSKSLLVTDIS</sequence>
<dbReference type="PANTHER" id="PTHR31650">
    <property type="entry name" value="O-ACYLTRANSFERASE (WSD1-LIKE) FAMILY PROTEIN"/>
    <property type="match status" value="1"/>
</dbReference>
<evidence type="ECO:0000259" key="2">
    <source>
        <dbReference type="Pfam" id="PF06974"/>
    </source>
</evidence>
<comment type="caution">
    <text evidence="3">The sequence shown here is derived from an EMBL/GenBank/DDBJ whole genome shotgun (WGS) entry which is preliminary data.</text>
</comment>
<dbReference type="PANTHER" id="PTHR31650:SF1">
    <property type="entry name" value="WAX ESTER SYNTHASE_DIACYLGLYCEROL ACYLTRANSFERASE 4-RELATED"/>
    <property type="match status" value="1"/>
</dbReference>
<dbReference type="Proteomes" id="UP001286313">
    <property type="component" value="Unassembled WGS sequence"/>
</dbReference>
<accession>A0AAE1FCZ3</accession>
<dbReference type="AlphaFoldDB" id="A0AAE1FCZ3"/>
<feature type="region of interest" description="Disordered" evidence="1">
    <location>
        <begin position="232"/>
        <end position="251"/>
    </location>
</feature>
<feature type="compositionally biased region" description="Low complexity" evidence="1">
    <location>
        <begin position="269"/>
        <end position="280"/>
    </location>
</feature>
<dbReference type="GO" id="GO:0008374">
    <property type="term" value="F:O-acyltransferase activity"/>
    <property type="evidence" value="ECO:0007669"/>
    <property type="project" value="InterPro"/>
</dbReference>
<dbReference type="InterPro" id="IPR045034">
    <property type="entry name" value="O-acyltransferase_WSD1-like"/>
</dbReference>
<gene>
    <name evidence="3" type="ORF">Pcinc_023447</name>
</gene>
<protein>
    <recommendedName>
        <fullName evidence="2">O-acyltransferase WSD1 C-terminal domain-containing protein</fullName>
    </recommendedName>
</protein>
<evidence type="ECO:0000313" key="3">
    <source>
        <dbReference type="EMBL" id="KAK3871396.1"/>
    </source>
</evidence>
<organism evidence="3 4">
    <name type="scientific">Petrolisthes cinctipes</name>
    <name type="common">Flat porcelain crab</name>
    <dbReference type="NCBI Taxonomy" id="88211"/>
    <lineage>
        <taxon>Eukaryota</taxon>
        <taxon>Metazoa</taxon>
        <taxon>Ecdysozoa</taxon>
        <taxon>Arthropoda</taxon>
        <taxon>Crustacea</taxon>
        <taxon>Multicrustacea</taxon>
        <taxon>Malacostraca</taxon>
        <taxon>Eumalacostraca</taxon>
        <taxon>Eucarida</taxon>
        <taxon>Decapoda</taxon>
        <taxon>Pleocyemata</taxon>
        <taxon>Anomura</taxon>
        <taxon>Galatheoidea</taxon>
        <taxon>Porcellanidae</taxon>
        <taxon>Petrolisthes</taxon>
    </lineage>
</organism>
<dbReference type="EMBL" id="JAWQEG010002515">
    <property type="protein sequence ID" value="KAK3871396.1"/>
    <property type="molecule type" value="Genomic_DNA"/>
</dbReference>
<dbReference type="Pfam" id="PF06974">
    <property type="entry name" value="WS_DGAT_C"/>
    <property type="match status" value="1"/>
</dbReference>
<feature type="compositionally biased region" description="Low complexity" evidence="1">
    <location>
        <begin position="354"/>
        <end position="372"/>
    </location>
</feature>
<evidence type="ECO:0000313" key="4">
    <source>
        <dbReference type="Proteomes" id="UP001286313"/>
    </source>
</evidence>
<dbReference type="InterPro" id="IPR009721">
    <property type="entry name" value="O-acyltransferase_WSD1_C"/>
</dbReference>
<dbReference type="GO" id="GO:0005886">
    <property type="term" value="C:plasma membrane"/>
    <property type="evidence" value="ECO:0007669"/>
    <property type="project" value="TreeGrafter"/>
</dbReference>
<feature type="domain" description="O-acyltransferase WSD1 C-terminal" evidence="2">
    <location>
        <begin position="29"/>
        <end position="168"/>
    </location>
</feature>
<feature type="compositionally biased region" description="Basic and acidic residues" evidence="1">
    <location>
        <begin position="234"/>
        <end position="250"/>
    </location>
</feature>
<feature type="region of interest" description="Disordered" evidence="1">
    <location>
        <begin position="269"/>
        <end position="300"/>
    </location>
</feature>
<proteinExistence type="predicted"/>
<name>A0AAE1FCZ3_PETCI</name>
<dbReference type="GO" id="GO:0019432">
    <property type="term" value="P:triglyceride biosynthetic process"/>
    <property type="evidence" value="ECO:0007669"/>
    <property type="project" value="TreeGrafter"/>
</dbReference>
<feature type="region of interest" description="Disordered" evidence="1">
    <location>
        <begin position="354"/>
        <end position="409"/>
    </location>
</feature>
<evidence type="ECO:0000256" key="1">
    <source>
        <dbReference type="SAM" id="MobiDB-lite"/>
    </source>
</evidence>
<reference evidence="3" key="1">
    <citation type="submission" date="2023-10" db="EMBL/GenBank/DDBJ databases">
        <title>Genome assemblies of two species of porcelain crab, Petrolisthes cinctipes and Petrolisthes manimaculis (Anomura: Porcellanidae).</title>
        <authorList>
            <person name="Angst P."/>
        </authorList>
    </citation>
    <scope>NUCLEOTIDE SEQUENCE</scope>
    <source>
        <strain evidence="3">PB745_01</strain>
        <tissue evidence="3">Gill</tissue>
    </source>
</reference>
<keyword evidence="4" id="KW-1185">Reference proteome</keyword>